<dbReference type="Gene3D" id="3.30.450.40">
    <property type="match status" value="1"/>
</dbReference>
<dbReference type="OrthoDB" id="7066078at2"/>
<evidence type="ECO:0000313" key="1">
    <source>
        <dbReference type="EMBL" id="TDD09022.1"/>
    </source>
</evidence>
<name>A0A4R4VSX7_9PSEU</name>
<dbReference type="InterPro" id="IPR029016">
    <property type="entry name" value="GAF-like_dom_sf"/>
</dbReference>
<keyword evidence="2" id="KW-1185">Reference proteome</keyword>
<sequence length="154" mass="16566">MAMTLSEVEERVREDVGVRLFTVLAWLPGRRVLHRAHSSHPEQYPVGGEKSVEVAAGWLDRCITAQLPYFGPDEAAVREVFADHRLIAELGCGSVINVPVVGESGTLGVLNLLDAPGAYERSQVARAGELAVLAAPALSELVQRIDEPEEGPTS</sequence>
<proteinExistence type="predicted"/>
<reference evidence="1 2" key="1">
    <citation type="submission" date="2019-03" db="EMBL/GenBank/DDBJ databases">
        <title>Draft genome sequences of novel Actinobacteria.</title>
        <authorList>
            <person name="Sahin N."/>
            <person name="Ay H."/>
            <person name="Saygin H."/>
        </authorList>
    </citation>
    <scope>NUCLEOTIDE SEQUENCE [LARGE SCALE GENOMIC DNA]</scope>
    <source>
        <strain evidence="1 2">16K309</strain>
    </source>
</reference>
<evidence type="ECO:0000313" key="2">
    <source>
        <dbReference type="Proteomes" id="UP000295674"/>
    </source>
</evidence>
<protein>
    <submittedName>
        <fullName evidence="1">GAF domain-containing protein</fullName>
    </submittedName>
</protein>
<comment type="caution">
    <text evidence="1">The sequence shown here is derived from an EMBL/GenBank/DDBJ whole genome shotgun (WGS) entry which is preliminary data.</text>
</comment>
<dbReference type="AlphaFoldDB" id="A0A4R4VSX7"/>
<dbReference type="SUPFAM" id="SSF55781">
    <property type="entry name" value="GAF domain-like"/>
    <property type="match status" value="1"/>
</dbReference>
<accession>A0A4R4VSX7</accession>
<dbReference type="Proteomes" id="UP000295674">
    <property type="component" value="Unassembled WGS sequence"/>
</dbReference>
<dbReference type="EMBL" id="SMKS01000005">
    <property type="protein sequence ID" value="TDD09022.1"/>
    <property type="molecule type" value="Genomic_DNA"/>
</dbReference>
<organism evidence="1 2">
    <name type="scientific">Saccharopolyspora terrae</name>
    <dbReference type="NCBI Taxonomy" id="2530384"/>
    <lineage>
        <taxon>Bacteria</taxon>
        <taxon>Bacillati</taxon>
        <taxon>Actinomycetota</taxon>
        <taxon>Actinomycetes</taxon>
        <taxon>Pseudonocardiales</taxon>
        <taxon>Pseudonocardiaceae</taxon>
        <taxon>Saccharopolyspora</taxon>
    </lineage>
</organism>
<gene>
    <name evidence="1" type="ORF">E1181_05545</name>
</gene>